<evidence type="ECO:0000256" key="6">
    <source>
        <dbReference type="ARBA" id="ARBA00022741"/>
    </source>
</evidence>
<keyword evidence="15" id="KW-0175">Coiled coil</keyword>
<evidence type="ECO:0000259" key="18">
    <source>
        <dbReference type="PROSITE" id="PS50125"/>
    </source>
</evidence>
<dbReference type="PROSITE" id="PS50125">
    <property type="entry name" value="GUANYLATE_CYCLASE_2"/>
    <property type="match status" value="1"/>
</dbReference>
<keyword evidence="20" id="KW-1185">Reference proteome</keyword>
<keyword evidence="8" id="KW-0472">Membrane</keyword>
<evidence type="ECO:0000256" key="11">
    <source>
        <dbReference type="ARBA" id="ARBA00023273"/>
    </source>
</evidence>
<feature type="domain" description="Guanylate cyclase" evidence="18">
    <location>
        <begin position="854"/>
        <end position="984"/>
    </location>
</feature>
<dbReference type="InterPro" id="IPR001054">
    <property type="entry name" value="A/G_cyclase"/>
</dbReference>
<dbReference type="PANTHER" id="PTHR11920:SF349">
    <property type="entry name" value="RETINAL GUANYLYL CYCLASE 2"/>
    <property type="match status" value="1"/>
</dbReference>
<evidence type="ECO:0000256" key="1">
    <source>
        <dbReference type="ARBA" id="ARBA00001436"/>
    </source>
</evidence>
<evidence type="ECO:0000256" key="2">
    <source>
        <dbReference type="ARBA" id="ARBA00004451"/>
    </source>
</evidence>
<dbReference type="Pfam" id="PF01094">
    <property type="entry name" value="ANF_receptor"/>
    <property type="match status" value="1"/>
</dbReference>
<dbReference type="EC" id="4.6.1.2" evidence="3 14"/>
<dbReference type="InterPro" id="IPR028082">
    <property type="entry name" value="Peripla_BP_I"/>
</dbReference>
<dbReference type="SUPFAM" id="SSF56112">
    <property type="entry name" value="Protein kinase-like (PK-like)"/>
    <property type="match status" value="1"/>
</dbReference>
<evidence type="ECO:0000256" key="14">
    <source>
        <dbReference type="RuleBase" id="RU003431"/>
    </source>
</evidence>
<dbReference type="Gene3D" id="1.10.510.10">
    <property type="entry name" value="Transferase(Phosphotransferase) domain 1"/>
    <property type="match status" value="1"/>
</dbReference>
<dbReference type="SUPFAM" id="SSF53822">
    <property type="entry name" value="Periplasmic binding protein-like I"/>
    <property type="match status" value="1"/>
</dbReference>
<keyword evidence="11" id="KW-0966">Cell projection</keyword>
<dbReference type="CDD" id="cd14043">
    <property type="entry name" value="PK_GC-2D"/>
    <property type="match status" value="1"/>
</dbReference>
<dbReference type="Proteomes" id="UP000472276">
    <property type="component" value="Unassembled WGS sequence"/>
</dbReference>
<dbReference type="PROSITE" id="PS00452">
    <property type="entry name" value="GUANYLATE_CYCLASE_1"/>
    <property type="match status" value="1"/>
</dbReference>
<evidence type="ECO:0000256" key="12">
    <source>
        <dbReference type="ARBA" id="ARBA00023293"/>
    </source>
</evidence>
<dbReference type="InterPro" id="IPR000719">
    <property type="entry name" value="Prot_kinase_dom"/>
</dbReference>
<dbReference type="Ensembl" id="ENSOABT00000032865.2">
    <property type="protein sequence ID" value="ENSOABP00000031979.2"/>
    <property type="gene ID" value="ENSOABG00000014764.2"/>
</dbReference>
<feature type="coiled-coil region" evidence="15">
    <location>
        <begin position="791"/>
        <end position="822"/>
    </location>
</feature>
<proteinExistence type="inferred from homology"/>
<dbReference type="InterPro" id="IPR011645">
    <property type="entry name" value="HNOB_dom_associated"/>
</dbReference>
<evidence type="ECO:0000313" key="20">
    <source>
        <dbReference type="Proteomes" id="UP000472276"/>
    </source>
</evidence>
<dbReference type="GO" id="GO:0001653">
    <property type="term" value="F:peptide receptor activity"/>
    <property type="evidence" value="ECO:0007669"/>
    <property type="project" value="TreeGrafter"/>
</dbReference>
<dbReference type="SUPFAM" id="SSF55073">
    <property type="entry name" value="Nucleotide cyclase"/>
    <property type="match status" value="1"/>
</dbReference>
<dbReference type="InterPro" id="IPR001245">
    <property type="entry name" value="Ser-Thr/Tyr_kinase_cat_dom"/>
</dbReference>
<dbReference type="GO" id="GO:0035556">
    <property type="term" value="P:intracellular signal transduction"/>
    <property type="evidence" value="ECO:0007669"/>
    <property type="project" value="InterPro"/>
</dbReference>
<dbReference type="PROSITE" id="PS50011">
    <property type="entry name" value="PROTEIN_KINASE_DOM"/>
    <property type="match status" value="1"/>
</dbReference>
<dbReference type="GO" id="GO:0004672">
    <property type="term" value="F:protein kinase activity"/>
    <property type="evidence" value="ECO:0007669"/>
    <property type="project" value="InterPro"/>
</dbReference>
<comment type="catalytic activity">
    <reaction evidence="1 14">
        <text>GTP = 3',5'-cyclic GMP + diphosphate</text>
        <dbReference type="Rhea" id="RHEA:13665"/>
        <dbReference type="ChEBI" id="CHEBI:33019"/>
        <dbReference type="ChEBI" id="CHEBI:37565"/>
        <dbReference type="ChEBI" id="CHEBI:57746"/>
        <dbReference type="EC" id="4.6.1.2"/>
    </reaction>
</comment>
<keyword evidence="5 16" id="KW-0732">Signal</keyword>
<dbReference type="GO" id="GO:0005524">
    <property type="term" value="F:ATP binding"/>
    <property type="evidence" value="ECO:0007669"/>
    <property type="project" value="InterPro"/>
</dbReference>
<dbReference type="FunFam" id="3.30.70.1230:FF:000013">
    <property type="entry name" value="Guanylate cyclase"/>
    <property type="match status" value="1"/>
</dbReference>
<evidence type="ECO:0000259" key="17">
    <source>
        <dbReference type="PROSITE" id="PS50011"/>
    </source>
</evidence>
<dbReference type="InterPro" id="IPR018297">
    <property type="entry name" value="A/G_cyclase_CS"/>
</dbReference>
<dbReference type="Pfam" id="PF00211">
    <property type="entry name" value="Guanylate_cyc"/>
    <property type="match status" value="1"/>
</dbReference>
<dbReference type="Gene3D" id="3.30.70.1230">
    <property type="entry name" value="Nucleotide cyclase"/>
    <property type="match status" value="1"/>
</dbReference>
<sequence length="1089" mass="122390">ATLSLSDFPHQPSCEFLFILLASLCLLPCPTQAAWFRVGVVGPWGCDPLFAKALPSVAAQLAVNRINKDASLSYAVTFEYAVLQEPCETSRALEAFVGFHTKASGYIGPANPGYCDAASMLSKGWNKALFPWGCVGYELDDVRSHPTFARSMARPTWVLLSVMSYFRWAHIGIISSSEDIWMETATKVADALRSHGMPVRLVTFMENTPHGIRRALTKVRKMSEIRVVILCMHSVLIGGTAQRLLLETAYDMQMIDGSLVFLPYDTLLYSLPYHNVTYPALKRNNKLLRAYDAVLTVTIDSPRVSFYEAYREAMERGEVASTLKPQQVSPLFGTIYNSVIFMAHAVHRVRESREWMSGGNLAQQSRNLAFQGFSHPIKTNGSGAALLEYLILDTDGISWELKPTHRIDMEIGMVRFLGKDIHFPRGYGPKKDASCWFTPGVICSGGEDVATLTSSIGVNFHQPPLFPLIRRRINQIRLVRGPNKILLTLADVTFINPSLSNKKLSLDDSRTSGMKSMSERSLASTISTQSPATYENSNVVIFEGDWAWLKRLPYGTFSSINPKTSDVFELMKDMRHENVNPFLGFFHDCGVFAIVTEFCSRGSLEDLLLNEDVKLDWMFKSSLLLDLIKGMKYLHHRGVSHTRLKSRNCVVDGRFVLKVTDYGYNEVLEAQRFPYVEPHLLWTAPEILRSGQAGLHGTLPGDVYSFAIIMQEVVVRGPPFCMLDLSDKEIIEKLCKPPPLCRPVVSPDYAPMECIQLMKQCWNEQPDKRPAFDEIFDQFKNINKGKKTNIIDSMLRMLEQYSSNLEELIRERTEELEIEKQKTEKLLTQMLPPSVAEALKVGGTVKPEYFDQVSLYFSDIVGFTTISANSEPIEVVDLLNDLYTLFDAIIGNHDVYKVETIGDAYMVASGVPVPNGIRHATEIANMALDILSAVGTFKMRHMPDVPVRIRIGLHTGPCVAGVVGLTMPRYCLFGDTVTTASRMESSGMPYRIHVHQSTVKVLHELNLGYKLELRGRTEVRGKGIEETYWLVGRDGFTKPLPVPPELKSGKQSKDMKLMFHKAVKKISHVRVVTQLYMHEDDDNVMMTHH</sequence>
<gene>
    <name evidence="19" type="primary">gc2</name>
</gene>
<keyword evidence="4" id="KW-0812">Transmembrane</keyword>
<dbReference type="InterPro" id="IPR001828">
    <property type="entry name" value="ANF_lig-bd_rcpt"/>
</dbReference>
<evidence type="ECO:0000313" key="19">
    <source>
        <dbReference type="Ensembl" id="ENSOABP00000031979.2"/>
    </source>
</evidence>
<dbReference type="PANTHER" id="PTHR11920">
    <property type="entry name" value="GUANYLYL CYCLASE"/>
    <property type="match status" value="1"/>
</dbReference>
<evidence type="ECO:0000256" key="8">
    <source>
        <dbReference type="ARBA" id="ARBA00023136"/>
    </source>
</evidence>
<feature type="chain" id="PRO_5044247210" description="Guanylate cyclase" evidence="16">
    <location>
        <begin position="34"/>
        <end position="1089"/>
    </location>
</feature>
<dbReference type="InterPro" id="IPR011009">
    <property type="entry name" value="Kinase-like_dom_sf"/>
</dbReference>
<comment type="similarity">
    <text evidence="13">Belongs to the adenylyl cyclase class-4/guanylyl cyclase family.</text>
</comment>
<feature type="domain" description="Protein kinase" evidence="17">
    <location>
        <begin position="506"/>
        <end position="782"/>
    </location>
</feature>
<dbReference type="FunFam" id="3.40.50.2300:FF:000114">
    <property type="entry name" value="Guanylate cyclase"/>
    <property type="match status" value="1"/>
</dbReference>
<evidence type="ECO:0000256" key="3">
    <source>
        <dbReference type="ARBA" id="ARBA00012202"/>
    </source>
</evidence>
<dbReference type="SMART" id="SM00044">
    <property type="entry name" value="CYCc"/>
    <property type="match status" value="1"/>
</dbReference>
<dbReference type="AlphaFoldDB" id="A0A668TX87"/>
<dbReference type="Gene3D" id="6.10.250.780">
    <property type="match status" value="1"/>
</dbReference>
<evidence type="ECO:0000256" key="13">
    <source>
        <dbReference type="RuleBase" id="RU000405"/>
    </source>
</evidence>
<evidence type="ECO:0000256" key="4">
    <source>
        <dbReference type="ARBA" id="ARBA00022692"/>
    </source>
</evidence>
<accession>A0A668TX87</accession>
<keyword evidence="10 13" id="KW-0456">Lyase</keyword>
<dbReference type="GO" id="GO:0004383">
    <property type="term" value="F:guanylate cyclase activity"/>
    <property type="evidence" value="ECO:0007669"/>
    <property type="project" value="UniProtKB-EC"/>
</dbReference>
<name>A0A668TX87_OREAU</name>
<dbReference type="OMA" id="HAPIECI"/>
<dbReference type="FunFam" id="1.10.510.10:FF:000404">
    <property type="entry name" value="Guanylate cyclase"/>
    <property type="match status" value="1"/>
</dbReference>
<dbReference type="CDD" id="cd07302">
    <property type="entry name" value="CHD"/>
    <property type="match status" value="1"/>
</dbReference>
<comment type="subcellular location">
    <subcellularLocation>
        <location evidence="2">Photoreceptor outer segment membrane</location>
        <topology evidence="2">Single-pass type I membrane protein</topology>
    </subcellularLocation>
</comment>
<dbReference type="InterPro" id="IPR029787">
    <property type="entry name" value="Nucleotide_cyclase"/>
</dbReference>
<dbReference type="Pfam" id="PF07701">
    <property type="entry name" value="HNOBA"/>
    <property type="match status" value="1"/>
</dbReference>
<reference evidence="19" key="1">
    <citation type="submission" date="2025-08" db="UniProtKB">
        <authorList>
            <consortium name="Ensembl"/>
        </authorList>
    </citation>
    <scope>IDENTIFICATION</scope>
</reference>
<dbReference type="Gene3D" id="3.40.50.2300">
    <property type="match status" value="2"/>
</dbReference>
<protein>
    <recommendedName>
        <fullName evidence="3 14">Guanylate cyclase</fullName>
        <ecNumber evidence="3 14">4.6.1.2</ecNumber>
    </recommendedName>
</protein>
<evidence type="ECO:0000256" key="7">
    <source>
        <dbReference type="ARBA" id="ARBA00022989"/>
    </source>
</evidence>
<evidence type="ECO:0000256" key="9">
    <source>
        <dbReference type="ARBA" id="ARBA00023157"/>
    </source>
</evidence>
<dbReference type="GO" id="GO:0004016">
    <property type="term" value="F:adenylate cyclase activity"/>
    <property type="evidence" value="ECO:0007669"/>
    <property type="project" value="TreeGrafter"/>
</dbReference>
<dbReference type="GO" id="GO:0007168">
    <property type="term" value="P:receptor guanylyl cyclase signaling pathway"/>
    <property type="evidence" value="ECO:0007669"/>
    <property type="project" value="TreeGrafter"/>
</dbReference>
<dbReference type="Pfam" id="PF07714">
    <property type="entry name" value="PK_Tyr_Ser-Thr"/>
    <property type="match status" value="1"/>
</dbReference>
<keyword evidence="6" id="KW-0547">Nucleotide-binding</keyword>
<dbReference type="InterPro" id="IPR050401">
    <property type="entry name" value="Cyclic_nucleotide_synthase"/>
</dbReference>
<feature type="signal peptide" evidence="16">
    <location>
        <begin position="1"/>
        <end position="33"/>
    </location>
</feature>
<dbReference type="GO" id="GO:0005886">
    <property type="term" value="C:plasma membrane"/>
    <property type="evidence" value="ECO:0007669"/>
    <property type="project" value="TreeGrafter"/>
</dbReference>
<keyword evidence="12 14" id="KW-0141">cGMP biosynthesis</keyword>
<keyword evidence="9" id="KW-1015">Disulfide bond</keyword>
<evidence type="ECO:0000256" key="10">
    <source>
        <dbReference type="ARBA" id="ARBA00023239"/>
    </source>
</evidence>
<evidence type="ECO:0000256" key="5">
    <source>
        <dbReference type="ARBA" id="ARBA00022729"/>
    </source>
</evidence>
<reference evidence="19" key="2">
    <citation type="submission" date="2025-09" db="UniProtKB">
        <authorList>
            <consortium name="Ensembl"/>
        </authorList>
    </citation>
    <scope>IDENTIFICATION</scope>
</reference>
<keyword evidence="7" id="KW-1133">Transmembrane helix</keyword>
<organism evidence="19 20">
    <name type="scientific">Oreochromis aureus</name>
    <name type="common">Israeli tilapia</name>
    <name type="synonym">Chromis aureus</name>
    <dbReference type="NCBI Taxonomy" id="47969"/>
    <lineage>
        <taxon>Eukaryota</taxon>
        <taxon>Metazoa</taxon>
        <taxon>Chordata</taxon>
        <taxon>Craniata</taxon>
        <taxon>Vertebrata</taxon>
        <taxon>Euteleostomi</taxon>
        <taxon>Actinopterygii</taxon>
        <taxon>Neopterygii</taxon>
        <taxon>Teleostei</taxon>
        <taxon>Neoteleostei</taxon>
        <taxon>Acanthomorphata</taxon>
        <taxon>Ovalentaria</taxon>
        <taxon>Cichlomorphae</taxon>
        <taxon>Cichliformes</taxon>
        <taxon>Cichlidae</taxon>
        <taxon>African cichlids</taxon>
        <taxon>Pseudocrenilabrinae</taxon>
        <taxon>Oreochromini</taxon>
        <taxon>Oreochromis</taxon>
    </lineage>
</organism>
<dbReference type="CDD" id="cd06371">
    <property type="entry name" value="PBP1_sensory_GC_DEF-like"/>
    <property type="match status" value="1"/>
</dbReference>
<evidence type="ECO:0000256" key="15">
    <source>
        <dbReference type="SAM" id="Coils"/>
    </source>
</evidence>
<evidence type="ECO:0000256" key="16">
    <source>
        <dbReference type="SAM" id="SignalP"/>
    </source>
</evidence>